<feature type="transmembrane region" description="Helical" evidence="7">
    <location>
        <begin position="39"/>
        <end position="57"/>
    </location>
</feature>
<sequence length="139" mass="14446">MSSSLILATTTRWLQPLLLLYSVFLLVSGHDEPGGGFTGGLVAAAAFTLHALAYDVASARRALRFDPATLMALGLLLALAAGVWAPVVWDAPFLTGAWAEVRPLGLGPLAVGTPLLFDLGVYLVVTGVALTFVLSLAEV</sequence>
<protein>
    <submittedName>
        <fullName evidence="9">Na(+)/H(+) antiporter subunit B</fullName>
    </submittedName>
</protein>
<dbReference type="NCBIfam" id="NF009163">
    <property type="entry name" value="PRK12509.1"/>
    <property type="match status" value="1"/>
</dbReference>
<comment type="similarity">
    <text evidence="2">Belongs to the CPA3 antiporters (TC 2.A.63) subunit B family.</text>
</comment>
<organism evidence="9 10">
    <name type="scientific">Corallococcus coralloides</name>
    <name type="common">Myxococcus coralloides</name>
    <dbReference type="NCBI Taxonomy" id="184914"/>
    <lineage>
        <taxon>Bacteria</taxon>
        <taxon>Pseudomonadati</taxon>
        <taxon>Myxococcota</taxon>
        <taxon>Myxococcia</taxon>
        <taxon>Myxococcales</taxon>
        <taxon>Cystobacterineae</taxon>
        <taxon>Myxococcaceae</taxon>
        <taxon>Corallococcus</taxon>
    </lineage>
</organism>
<feature type="transmembrane region" description="Helical" evidence="7">
    <location>
        <begin position="69"/>
        <end position="89"/>
    </location>
</feature>
<gene>
    <name evidence="9" type="primary">mrpB_1</name>
    <name evidence="9" type="ORF">EJ065_0200</name>
</gene>
<dbReference type="PANTHER" id="PTHR33932">
    <property type="entry name" value="NA(+)/H(+) ANTIPORTER SUBUNIT B"/>
    <property type="match status" value="1"/>
</dbReference>
<evidence type="ECO:0000313" key="10">
    <source>
        <dbReference type="Proteomes" id="UP000288758"/>
    </source>
</evidence>
<dbReference type="Proteomes" id="UP000288758">
    <property type="component" value="Chromosome"/>
</dbReference>
<feature type="domain" description="Na+/H+ antiporter MnhB subunit-related protein" evidence="8">
    <location>
        <begin position="6"/>
        <end position="130"/>
    </location>
</feature>
<dbReference type="Pfam" id="PF04039">
    <property type="entry name" value="MnhB"/>
    <property type="match status" value="1"/>
</dbReference>
<evidence type="ECO:0000313" key="9">
    <source>
        <dbReference type="EMBL" id="QAT81809.1"/>
    </source>
</evidence>
<dbReference type="InterPro" id="IPR050622">
    <property type="entry name" value="CPA3_antiporter_subunitB"/>
</dbReference>
<evidence type="ECO:0000256" key="2">
    <source>
        <dbReference type="ARBA" id="ARBA00009425"/>
    </source>
</evidence>
<keyword evidence="5 7" id="KW-1133">Transmembrane helix</keyword>
<name>A0A410RIZ4_CORCK</name>
<evidence type="ECO:0000256" key="3">
    <source>
        <dbReference type="ARBA" id="ARBA00022475"/>
    </source>
</evidence>
<proteinExistence type="inferred from homology"/>
<dbReference type="PANTHER" id="PTHR33932:SF4">
    <property type="entry name" value="NA(+)_H(+) ANTIPORTER SUBUNIT B"/>
    <property type="match status" value="1"/>
</dbReference>
<evidence type="ECO:0000256" key="5">
    <source>
        <dbReference type="ARBA" id="ARBA00022989"/>
    </source>
</evidence>
<keyword evidence="4 7" id="KW-0812">Transmembrane</keyword>
<reference evidence="9 10" key="1">
    <citation type="submission" date="2018-12" db="EMBL/GenBank/DDBJ databases">
        <title>Complete Genome Sequence of the Corallopyronin A producing Myxobacterium Corallococcus coralloides B035.</title>
        <authorList>
            <person name="Bouhired S.M."/>
            <person name="Rupp O."/>
            <person name="Blom J."/>
            <person name="Schaeberle T.F."/>
            <person name="Kehraus S."/>
            <person name="Schiefer A."/>
            <person name="Pfarr K."/>
            <person name="Goesmann A."/>
            <person name="Hoerauf A."/>
            <person name="Koenig G.M."/>
        </authorList>
    </citation>
    <scope>NUCLEOTIDE SEQUENCE [LARGE SCALE GENOMIC DNA]</scope>
    <source>
        <strain evidence="9 10">B035</strain>
    </source>
</reference>
<feature type="transmembrane region" description="Helical" evidence="7">
    <location>
        <begin position="109"/>
        <end position="137"/>
    </location>
</feature>
<dbReference type="InterPro" id="IPR007182">
    <property type="entry name" value="MnhB"/>
</dbReference>
<evidence type="ECO:0000256" key="1">
    <source>
        <dbReference type="ARBA" id="ARBA00004651"/>
    </source>
</evidence>
<evidence type="ECO:0000256" key="6">
    <source>
        <dbReference type="ARBA" id="ARBA00023136"/>
    </source>
</evidence>
<dbReference type="RefSeq" id="WP_128794254.1">
    <property type="nucleotide sequence ID" value="NZ_CP034669.1"/>
</dbReference>
<comment type="subcellular location">
    <subcellularLocation>
        <location evidence="1">Cell membrane</location>
        <topology evidence="1">Multi-pass membrane protein</topology>
    </subcellularLocation>
</comment>
<dbReference type="AlphaFoldDB" id="A0A410RIZ4"/>
<dbReference type="GO" id="GO:0005886">
    <property type="term" value="C:plasma membrane"/>
    <property type="evidence" value="ECO:0007669"/>
    <property type="project" value="UniProtKB-SubCell"/>
</dbReference>
<dbReference type="EMBL" id="CP034669">
    <property type="protein sequence ID" value="QAT81809.1"/>
    <property type="molecule type" value="Genomic_DNA"/>
</dbReference>
<evidence type="ECO:0000259" key="8">
    <source>
        <dbReference type="Pfam" id="PF04039"/>
    </source>
</evidence>
<evidence type="ECO:0000256" key="4">
    <source>
        <dbReference type="ARBA" id="ARBA00022692"/>
    </source>
</evidence>
<accession>A0A410RIZ4</accession>
<keyword evidence="6 7" id="KW-0472">Membrane</keyword>
<keyword evidence="3" id="KW-1003">Cell membrane</keyword>
<evidence type="ECO:0000256" key="7">
    <source>
        <dbReference type="SAM" id="Phobius"/>
    </source>
</evidence>